<dbReference type="EMBL" id="MU006749">
    <property type="protein sequence ID" value="KAF2622002.1"/>
    <property type="molecule type" value="Genomic_DNA"/>
</dbReference>
<keyword evidence="2" id="KW-1185">Reference proteome</keyword>
<dbReference type="Proteomes" id="UP000799754">
    <property type="component" value="Unassembled WGS sequence"/>
</dbReference>
<organism evidence="1 2">
    <name type="scientific">Macroventuria anomochaeta</name>
    <dbReference type="NCBI Taxonomy" id="301207"/>
    <lineage>
        <taxon>Eukaryota</taxon>
        <taxon>Fungi</taxon>
        <taxon>Dikarya</taxon>
        <taxon>Ascomycota</taxon>
        <taxon>Pezizomycotina</taxon>
        <taxon>Dothideomycetes</taxon>
        <taxon>Pleosporomycetidae</taxon>
        <taxon>Pleosporales</taxon>
        <taxon>Pleosporineae</taxon>
        <taxon>Didymellaceae</taxon>
        <taxon>Macroventuria</taxon>
    </lineage>
</organism>
<evidence type="ECO:0000313" key="2">
    <source>
        <dbReference type="Proteomes" id="UP000799754"/>
    </source>
</evidence>
<name>A0ACB6RL05_9PLEO</name>
<proteinExistence type="predicted"/>
<gene>
    <name evidence="1" type="ORF">BU25DRAFT_220226</name>
</gene>
<comment type="caution">
    <text evidence="1">The sequence shown here is derived from an EMBL/GenBank/DDBJ whole genome shotgun (WGS) entry which is preliminary data.</text>
</comment>
<reference evidence="1" key="1">
    <citation type="journal article" date="2020" name="Stud. Mycol.">
        <title>101 Dothideomycetes genomes: a test case for predicting lifestyles and emergence of pathogens.</title>
        <authorList>
            <person name="Haridas S."/>
            <person name="Albert R."/>
            <person name="Binder M."/>
            <person name="Bloem J."/>
            <person name="Labutti K."/>
            <person name="Salamov A."/>
            <person name="Andreopoulos B."/>
            <person name="Baker S."/>
            <person name="Barry K."/>
            <person name="Bills G."/>
            <person name="Bluhm B."/>
            <person name="Cannon C."/>
            <person name="Castanera R."/>
            <person name="Culley D."/>
            <person name="Daum C."/>
            <person name="Ezra D."/>
            <person name="Gonzalez J."/>
            <person name="Henrissat B."/>
            <person name="Kuo A."/>
            <person name="Liang C."/>
            <person name="Lipzen A."/>
            <person name="Lutzoni F."/>
            <person name="Magnuson J."/>
            <person name="Mondo S."/>
            <person name="Nolan M."/>
            <person name="Ohm R."/>
            <person name="Pangilinan J."/>
            <person name="Park H.-J."/>
            <person name="Ramirez L."/>
            <person name="Alfaro M."/>
            <person name="Sun H."/>
            <person name="Tritt A."/>
            <person name="Yoshinaga Y."/>
            <person name="Zwiers L.-H."/>
            <person name="Turgeon B."/>
            <person name="Goodwin S."/>
            <person name="Spatafora J."/>
            <person name="Crous P."/>
            <person name="Grigoriev I."/>
        </authorList>
    </citation>
    <scope>NUCLEOTIDE SEQUENCE</scope>
    <source>
        <strain evidence="1">CBS 525.71</strain>
    </source>
</reference>
<accession>A0ACB6RL05</accession>
<evidence type="ECO:0000313" key="1">
    <source>
        <dbReference type="EMBL" id="KAF2622002.1"/>
    </source>
</evidence>
<protein>
    <submittedName>
        <fullName evidence="1">Uncharacterized protein</fullName>
    </submittedName>
</protein>
<sequence>MKDLEQGIGNADGPKKKNTKQERSKGDLEIMSVTTFFWMVDRCHPFLRFKIDPAITDNYKCALSTILERTKTNTKDSKDPKSEHSYGGWGVAPIIDSFQGAMAAAGSETRTPGHYFVDRENAHNHEHHHKRTNEYMHPVVQHAQLQIKYEPEALKGFKRISLGPGKGHHWVKTYKPAEPGLLKRGWSYLTGAAVPSASENDIVSIPEFVIPEHGTNTDGTWWFPYERNLIVTAALRANTGELLPPEKQPSQKDIEVDGEGMQFLNDLDEDNKDVEGFRAWKRQKITSSNPKYPGSW</sequence>